<name>A0ACB7RSQ0_HYAAI</name>
<reference evidence="1" key="1">
    <citation type="submission" date="2020-05" db="EMBL/GenBank/DDBJ databases">
        <title>Large-scale comparative analyses of tick genomes elucidate their genetic diversity and vector capacities.</title>
        <authorList>
            <person name="Jia N."/>
            <person name="Wang J."/>
            <person name="Shi W."/>
            <person name="Du L."/>
            <person name="Sun Y."/>
            <person name="Zhan W."/>
            <person name="Jiang J."/>
            <person name="Wang Q."/>
            <person name="Zhang B."/>
            <person name="Ji P."/>
            <person name="Sakyi L.B."/>
            <person name="Cui X."/>
            <person name="Yuan T."/>
            <person name="Jiang B."/>
            <person name="Yang W."/>
            <person name="Lam T.T.-Y."/>
            <person name="Chang Q."/>
            <person name="Ding S."/>
            <person name="Wang X."/>
            <person name="Zhu J."/>
            <person name="Ruan X."/>
            <person name="Zhao L."/>
            <person name="Wei J."/>
            <person name="Que T."/>
            <person name="Du C."/>
            <person name="Cheng J."/>
            <person name="Dai P."/>
            <person name="Han X."/>
            <person name="Huang E."/>
            <person name="Gao Y."/>
            <person name="Liu J."/>
            <person name="Shao H."/>
            <person name="Ye R."/>
            <person name="Li L."/>
            <person name="Wei W."/>
            <person name="Wang X."/>
            <person name="Wang C."/>
            <person name="Yang T."/>
            <person name="Huo Q."/>
            <person name="Li W."/>
            <person name="Guo W."/>
            <person name="Chen H."/>
            <person name="Zhou L."/>
            <person name="Ni X."/>
            <person name="Tian J."/>
            <person name="Zhou Y."/>
            <person name="Sheng Y."/>
            <person name="Liu T."/>
            <person name="Pan Y."/>
            <person name="Xia L."/>
            <person name="Li J."/>
            <person name="Zhao F."/>
            <person name="Cao W."/>
        </authorList>
    </citation>
    <scope>NUCLEOTIDE SEQUENCE</scope>
    <source>
        <strain evidence="1">Hyas-2018</strain>
    </source>
</reference>
<sequence>MAAADDHQTEAVPPPASEPWVLIQDDGASENEVLLKDQDADEVGEGQSVQHAADHQRSAQDTEMCNSAWNAATIRNALCGDKRLYILGVVLPVNTVLYFLGGVASLAEHATVQILLTSLRCFTQATLWAATFSCITRYLSLLLAKASKVKKREVKNLLPYVAATELVLVLLSCYACFYEVRAGIKIIQEAQRDWCFGSHLFLLAGLTWILALTGAVVLAALLAVLMATDVRNAFQRRNGPPATGIGGQKAAASGQGAATSPHHVRRETLTRT</sequence>
<evidence type="ECO:0000313" key="2">
    <source>
        <dbReference type="Proteomes" id="UP000821845"/>
    </source>
</evidence>
<dbReference type="EMBL" id="CM023487">
    <property type="protein sequence ID" value="KAH6925648.1"/>
    <property type="molecule type" value="Genomic_DNA"/>
</dbReference>
<accession>A0ACB7RSQ0</accession>
<proteinExistence type="predicted"/>
<protein>
    <submittedName>
        <fullName evidence="1">Uncharacterized protein</fullName>
    </submittedName>
</protein>
<keyword evidence="2" id="KW-1185">Reference proteome</keyword>
<dbReference type="Proteomes" id="UP000821845">
    <property type="component" value="Chromosome 7"/>
</dbReference>
<evidence type="ECO:0000313" key="1">
    <source>
        <dbReference type="EMBL" id="KAH6925648.1"/>
    </source>
</evidence>
<organism evidence="1 2">
    <name type="scientific">Hyalomma asiaticum</name>
    <name type="common">Tick</name>
    <dbReference type="NCBI Taxonomy" id="266040"/>
    <lineage>
        <taxon>Eukaryota</taxon>
        <taxon>Metazoa</taxon>
        <taxon>Ecdysozoa</taxon>
        <taxon>Arthropoda</taxon>
        <taxon>Chelicerata</taxon>
        <taxon>Arachnida</taxon>
        <taxon>Acari</taxon>
        <taxon>Parasitiformes</taxon>
        <taxon>Ixodida</taxon>
        <taxon>Ixodoidea</taxon>
        <taxon>Ixodidae</taxon>
        <taxon>Hyalomminae</taxon>
        <taxon>Hyalomma</taxon>
    </lineage>
</organism>
<comment type="caution">
    <text evidence="1">The sequence shown here is derived from an EMBL/GenBank/DDBJ whole genome shotgun (WGS) entry which is preliminary data.</text>
</comment>
<gene>
    <name evidence="1" type="ORF">HPB50_008289</name>
</gene>